<dbReference type="EMBL" id="JAULSU010000002">
    <property type="protein sequence ID" value="KAK0625905.1"/>
    <property type="molecule type" value="Genomic_DNA"/>
</dbReference>
<protein>
    <submittedName>
        <fullName evidence="1">Uncharacterized protein</fullName>
    </submittedName>
</protein>
<accession>A0AA39X321</accession>
<gene>
    <name evidence="1" type="ORF">B0T14DRAFT_88895</name>
</gene>
<keyword evidence="2" id="KW-1185">Reference proteome</keyword>
<reference evidence="1" key="1">
    <citation type="submission" date="2023-06" db="EMBL/GenBank/DDBJ databases">
        <title>Genome-scale phylogeny and comparative genomics of the fungal order Sordariales.</title>
        <authorList>
            <consortium name="Lawrence Berkeley National Laboratory"/>
            <person name="Hensen N."/>
            <person name="Bonometti L."/>
            <person name="Westerberg I."/>
            <person name="Brannstrom I.O."/>
            <person name="Guillou S."/>
            <person name="Cros-Aarteil S."/>
            <person name="Calhoun S."/>
            <person name="Haridas S."/>
            <person name="Kuo A."/>
            <person name="Mondo S."/>
            <person name="Pangilinan J."/>
            <person name="Riley R."/>
            <person name="Labutti K."/>
            <person name="Andreopoulos B."/>
            <person name="Lipzen A."/>
            <person name="Chen C."/>
            <person name="Yanf M."/>
            <person name="Daum C."/>
            <person name="Ng V."/>
            <person name="Clum A."/>
            <person name="Steindorff A."/>
            <person name="Ohm R."/>
            <person name="Martin F."/>
            <person name="Silar P."/>
            <person name="Natvig D."/>
            <person name="Lalanne C."/>
            <person name="Gautier V."/>
            <person name="Ament-Velasquez S.L."/>
            <person name="Kruys A."/>
            <person name="Hutchinson M.I."/>
            <person name="Powell A.J."/>
            <person name="Barry K."/>
            <person name="Miller A.N."/>
            <person name="Grigoriev I.V."/>
            <person name="Debuchy R."/>
            <person name="Gladieux P."/>
            <person name="Thoren M.H."/>
            <person name="Johannesson H."/>
        </authorList>
    </citation>
    <scope>NUCLEOTIDE SEQUENCE</scope>
    <source>
        <strain evidence="1">CBS 606.72</strain>
    </source>
</reference>
<dbReference type="Proteomes" id="UP001175000">
    <property type="component" value="Unassembled WGS sequence"/>
</dbReference>
<comment type="caution">
    <text evidence="1">The sequence shown here is derived from an EMBL/GenBank/DDBJ whole genome shotgun (WGS) entry which is preliminary data.</text>
</comment>
<name>A0AA39X321_9PEZI</name>
<evidence type="ECO:0000313" key="1">
    <source>
        <dbReference type="EMBL" id="KAK0625905.1"/>
    </source>
</evidence>
<evidence type="ECO:0000313" key="2">
    <source>
        <dbReference type="Proteomes" id="UP001175000"/>
    </source>
</evidence>
<sequence>MATTTITTSSGLLTTLVIARGTRQLFTRSTSMVWCYVSHWSRGVLVQHWRYSGGQGWEICGRVYCAIAMLAHVVDFKGLGLDSGDTMCRCRVPAIWLFHSSCWLQMCT</sequence>
<dbReference type="AlphaFoldDB" id="A0AA39X321"/>
<organism evidence="1 2">
    <name type="scientific">Immersiella caudata</name>
    <dbReference type="NCBI Taxonomy" id="314043"/>
    <lineage>
        <taxon>Eukaryota</taxon>
        <taxon>Fungi</taxon>
        <taxon>Dikarya</taxon>
        <taxon>Ascomycota</taxon>
        <taxon>Pezizomycotina</taxon>
        <taxon>Sordariomycetes</taxon>
        <taxon>Sordariomycetidae</taxon>
        <taxon>Sordariales</taxon>
        <taxon>Lasiosphaeriaceae</taxon>
        <taxon>Immersiella</taxon>
    </lineage>
</organism>
<proteinExistence type="predicted"/>